<organism evidence="11 12">
    <name type="scientific">Venturia inaequalis</name>
    <name type="common">Apple scab fungus</name>
    <dbReference type="NCBI Taxonomy" id="5025"/>
    <lineage>
        <taxon>Eukaryota</taxon>
        <taxon>Fungi</taxon>
        <taxon>Dikarya</taxon>
        <taxon>Ascomycota</taxon>
        <taxon>Pezizomycotina</taxon>
        <taxon>Dothideomycetes</taxon>
        <taxon>Pleosporomycetidae</taxon>
        <taxon>Venturiales</taxon>
        <taxon>Venturiaceae</taxon>
        <taxon>Venturia</taxon>
    </lineage>
</organism>
<dbReference type="PANTHER" id="PTHR45626">
    <property type="entry name" value="TRANSCRIPTION TERMINATION FACTOR 2-RELATED"/>
    <property type="match status" value="1"/>
</dbReference>
<dbReference type="GO" id="GO:0008270">
    <property type="term" value="F:zinc ion binding"/>
    <property type="evidence" value="ECO:0007669"/>
    <property type="project" value="UniProtKB-KW"/>
</dbReference>
<dbReference type="Gene3D" id="3.40.50.150">
    <property type="entry name" value="Vaccinia Virus protein VP39"/>
    <property type="match status" value="1"/>
</dbReference>
<keyword evidence="7" id="KW-0862">Zinc</keyword>
<evidence type="ECO:0000313" key="12">
    <source>
        <dbReference type="Proteomes" id="UP000433883"/>
    </source>
</evidence>
<dbReference type="InterPro" id="IPR001525">
    <property type="entry name" value="C5_MeTfrase"/>
</dbReference>
<evidence type="ECO:0000256" key="1">
    <source>
        <dbReference type="ARBA" id="ARBA00022603"/>
    </source>
</evidence>
<protein>
    <recommendedName>
        <fullName evidence="10">Helicase C-terminal domain-containing protein</fullName>
    </recommendedName>
</protein>
<dbReference type="SUPFAM" id="SSF53335">
    <property type="entry name" value="S-adenosyl-L-methionine-dependent methyltransferases"/>
    <property type="match status" value="1"/>
</dbReference>
<dbReference type="InterPro" id="IPR001650">
    <property type="entry name" value="Helicase_C-like"/>
</dbReference>
<dbReference type="Pfam" id="PF00176">
    <property type="entry name" value="SNF2-rel_dom"/>
    <property type="match status" value="1"/>
</dbReference>
<keyword evidence="5" id="KW-0863">Zinc-finger</keyword>
<evidence type="ECO:0000256" key="8">
    <source>
        <dbReference type="ARBA" id="ARBA00022840"/>
    </source>
</evidence>
<keyword evidence="8" id="KW-0067">ATP-binding</keyword>
<proteinExistence type="predicted"/>
<dbReference type="GO" id="GO:0032259">
    <property type="term" value="P:methylation"/>
    <property type="evidence" value="ECO:0007669"/>
    <property type="project" value="UniProtKB-KW"/>
</dbReference>
<evidence type="ECO:0000256" key="2">
    <source>
        <dbReference type="ARBA" id="ARBA00022679"/>
    </source>
</evidence>
<dbReference type="PROSITE" id="PS51194">
    <property type="entry name" value="HELICASE_CTER"/>
    <property type="match status" value="1"/>
</dbReference>
<evidence type="ECO:0000256" key="6">
    <source>
        <dbReference type="ARBA" id="ARBA00022801"/>
    </source>
</evidence>
<evidence type="ECO:0000259" key="10">
    <source>
        <dbReference type="PROSITE" id="PS51194"/>
    </source>
</evidence>
<feature type="compositionally biased region" description="Low complexity" evidence="9">
    <location>
        <begin position="48"/>
        <end position="58"/>
    </location>
</feature>
<evidence type="ECO:0000256" key="9">
    <source>
        <dbReference type="SAM" id="MobiDB-lite"/>
    </source>
</evidence>
<keyword evidence="2" id="KW-0808">Transferase</keyword>
<reference evidence="11 12" key="1">
    <citation type="submission" date="2019-11" db="EMBL/GenBank/DDBJ databases">
        <title>Venturia inaequalis Genome Resource.</title>
        <authorList>
            <person name="Lichtner F.J."/>
        </authorList>
    </citation>
    <scope>NUCLEOTIDE SEQUENCE [LARGE SCALE GENOMIC DNA]</scope>
    <source>
        <strain evidence="11">Bline_iso_100314</strain>
    </source>
</reference>
<dbReference type="GO" id="GO:0008168">
    <property type="term" value="F:methyltransferase activity"/>
    <property type="evidence" value="ECO:0007669"/>
    <property type="project" value="UniProtKB-KW"/>
</dbReference>
<dbReference type="InterPro" id="IPR027417">
    <property type="entry name" value="P-loop_NTPase"/>
</dbReference>
<evidence type="ECO:0000256" key="7">
    <source>
        <dbReference type="ARBA" id="ARBA00022833"/>
    </source>
</evidence>
<dbReference type="CDD" id="cd18793">
    <property type="entry name" value="SF2_C_SNF"/>
    <property type="match status" value="1"/>
</dbReference>
<dbReference type="SUPFAM" id="SSF52540">
    <property type="entry name" value="P-loop containing nucleoside triphosphate hydrolases"/>
    <property type="match status" value="2"/>
</dbReference>
<dbReference type="InterPro" id="IPR038718">
    <property type="entry name" value="SNF2-like_sf"/>
</dbReference>
<dbReference type="Pfam" id="PF00145">
    <property type="entry name" value="DNA_methylase"/>
    <property type="match status" value="1"/>
</dbReference>
<evidence type="ECO:0000256" key="4">
    <source>
        <dbReference type="ARBA" id="ARBA00022741"/>
    </source>
</evidence>
<dbReference type="InterPro" id="IPR029063">
    <property type="entry name" value="SAM-dependent_MTases_sf"/>
</dbReference>
<dbReference type="InterPro" id="IPR014001">
    <property type="entry name" value="Helicase_ATP-bd"/>
</dbReference>
<dbReference type="GO" id="GO:0005634">
    <property type="term" value="C:nucleus"/>
    <property type="evidence" value="ECO:0007669"/>
    <property type="project" value="TreeGrafter"/>
</dbReference>
<dbReference type="Gene3D" id="3.40.50.300">
    <property type="entry name" value="P-loop containing nucleotide triphosphate hydrolases"/>
    <property type="match status" value="1"/>
</dbReference>
<dbReference type="InterPro" id="IPR017907">
    <property type="entry name" value="Znf_RING_CS"/>
</dbReference>
<dbReference type="PANTHER" id="PTHR45626:SF26">
    <property type="entry name" value="FAMILY HELICASE, PUTATIVE (AFU_ORTHOLOGUE AFUA_2G09120)-RELATED"/>
    <property type="match status" value="1"/>
</dbReference>
<feature type="domain" description="Helicase C-terminal" evidence="10">
    <location>
        <begin position="2016"/>
        <end position="2176"/>
    </location>
</feature>
<accession>A0A8H3UB01</accession>
<keyword evidence="6" id="KW-0378">Hydrolase</keyword>
<dbReference type="GO" id="GO:0005524">
    <property type="term" value="F:ATP binding"/>
    <property type="evidence" value="ECO:0007669"/>
    <property type="project" value="UniProtKB-KW"/>
</dbReference>
<comment type="caution">
    <text evidence="11">The sequence shown here is derived from an EMBL/GenBank/DDBJ whole genome shotgun (WGS) entry which is preliminary data.</text>
</comment>
<evidence type="ECO:0000313" key="11">
    <source>
        <dbReference type="EMBL" id="KAE9966343.1"/>
    </source>
</evidence>
<dbReference type="SMART" id="SM00487">
    <property type="entry name" value="DEXDc"/>
    <property type="match status" value="1"/>
</dbReference>
<dbReference type="GO" id="GO:0008094">
    <property type="term" value="F:ATP-dependent activity, acting on DNA"/>
    <property type="evidence" value="ECO:0007669"/>
    <property type="project" value="TreeGrafter"/>
</dbReference>
<dbReference type="InterPro" id="IPR000330">
    <property type="entry name" value="SNF2_N"/>
</dbReference>
<dbReference type="InterPro" id="IPR049730">
    <property type="entry name" value="SNF2/RAD54-like_C"/>
</dbReference>
<dbReference type="Proteomes" id="UP000433883">
    <property type="component" value="Unassembled WGS sequence"/>
</dbReference>
<evidence type="ECO:0000256" key="3">
    <source>
        <dbReference type="ARBA" id="ARBA00022723"/>
    </source>
</evidence>
<feature type="compositionally biased region" description="Basic and acidic residues" evidence="9">
    <location>
        <begin position="193"/>
        <end position="202"/>
    </location>
</feature>
<feature type="compositionally biased region" description="Basic residues" evidence="9">
    <location>
        <begin position="64"/>
        <end position="78"/>
    </location>
</feature>
<feature type="compositionally biased region" description="Basic and acidic residues" evidence="9">
    <location>
        <begin position="79"/>
        <end position="90"/>
    </location>
</feature>
<dbReference type="GO" id="GO:0016787">
    <property type="term" value="F:hydrolase activity"/>
    <property type="evidence" value="ECO:0007669"/>
    <property type="project" value="UniProtKB-KW"/>
</dbReference>
<keyword evidence="4" id="KW-0547">Nucleotide-binding</keyword>
<feature type="region of interest" description="Disordered" evidence="9">
    <location>
        <begin position="14"/>
        <end position="152"/>
    </location>
</feature>
<feature type="region of interest" description="Disordered" evidence="9">
    <location>
        <begin position="176"/>
        <end position="202"/>
    </location>
</feature>
<feature type="region of interest" description="Disordered" evidence="9">
    <location>
        <begin position="224"/>
        <end position="251"/>
    </location>
</feature>
<keyword evidence="1" id="KW-0489">Methyltransferase</keyword>
<name>A0A8H3UB01_VENIN</name>
<dbReference type="InterPro" id="IPR050628">
    <property type="entry name" value="SNF2_RAD54_helicase_TF"/>
</dbReference>
<sequence>MAIGILRYFKGAVPSTTQSDAGKRKRDALAEHQSPRPGARLLDCVLIPTSSPTLSSTPNAPIMTRKKASVRKPTKSAKKILEETVKEPARRQTRKPPPKKTPAKEAKTSTSKVQAAPIEISKDDPVPSTRRSGRAPRQSYIFTASIDDDSDEEMEEVEEAVDSDFEGLEEVDIELEDDDDQMSDINQSMADDDSIRWKDSDNHPDLLSECDIEEASDLDIGIAEEPTTKKRKLNSSKPQAQLAGTKPKTSKRDLDLNLPPLAHIEDIFLDITKKALSKGLDQAIGHLKGGALKVGTMCSGTEAPLLALRLVQQCLRDDLNVDSLEVDHIFSAEIEAFKQAYIERNFHPNLLLRDITELYIDQNKQMKGTTAYGAEVDVPRDIHVLVAGSSCVDFSTLNTAQVNGFGERKGESEDTFMAVLKYTQWARPPIVILENVDKDEAWKEFTRHFDKIGYSTEIVKVDTKDYYLPQTRVRRYMLCLDKKVYKSAKSQELAKWRGLMTEFKRRASSSLPIFLLSEDDPRHVALLTKSQGSSRDTGGMNTSWEACRGRHLAVRLEDRLGHKKPVMMVLPEHCDVRWIQRRVDRETDVIEICYLKRAKDLIDSRFKTRVIDLSQNIERVDNAPLGISGCLTPSGIPYLTDRAGPLTGLHALQLQGIPIEELIFTSETDAELRDLAGNAMSSTIVGCAILGALIVAADKLTVPKTLTSKSDSAEMIRDQIATSCDLEKLDQTSVASIQIPADLLLDASNSSRKCHCEARTLVSNYEIQVCIDCNHTACRKCAGNPKHNYKDVIKRSTRLTPHEFESKWRANFPLRLKLRAPLKKIESEKSSMDADIADQYFLAITEAVEDELVLLKFHRDQHWHICYESAHAMLELKLDSKPEWRLIVKPAPELPANSKLRRIFGKPIACSTSDVTIGNISLSLAWWIPSTREIEASISGQGSQSSWRAAMDLTDYIDEKVCDSLDIVVQGSPTLDCDVSGTYKLLPDCGTAYNSLHKRVSDKPSDSSKDMFFFMDPDPVGSAADDQFVFSKDHERQQNPTHTREVEATMDSWRPWDQNRTKSAIIQEKGFWSKSEEARLDVVEGDLEYHRMTRKETEHHDGLCSKAETVLAVRFKAPSDILPSWRAVRSVAVYNRYFYSHLAWPLRDGSLMNILVDWMSIDSSSFQGFCESCSPARPAIRWRQGLARKSKQDSSTTIKLVVQEDRLAAAAYERALKNRPSPYFILANVDDSGIAHVDVGVNRISLAHRALEKLRVASSATPSVRWRLDSNFVNRAVTKFPRFTLKSNRGDAMNSQIDGMKLDLRPEQLRSLTWMRAQEHKSGVYFKCQEVEEAVHPKLGWKTEVQATAEIRVKGGVLADQPSYGKTVTSLALIHAGFVEAEDQEANMPESLDEDFLKLNATLIVTPHHLIKQWRDEISKFLPNDYGKSGVVLVISSPGDWKKYSMLHFMNARIVILSWKVLIHESYVGQLALFTALPHPNLGGREYKTWLEYATASIPSAIAALKKAKDIPAFAKERAELFSQNCEDSRFKADVPSHRVKGAKYAAKASKCKSPPTVDNAEFERPDGILKKGVNGTSVEWEGLAHPPFHLFRWNRLLVDEYALLADKMSGSERTAAYGSVLQLKADKRWILSGTPALNDFVDVKAIAGLLGVYLGIDAFVPELLGAKKLKSLREDLSKSELFQAFQEVHSSDWHMNRHTHAQKFLDVFVRQNDAEIGHIETRSQLNPVRLAPAHRAVYEELSHYLQAADMSMRESANQGSDREEKINQSIKEANDAEEAMLRSAASFDASGSLDSFNDLVNLRQGQLDSLKADLRALLRLAQHLRQKKNQDANERFSKWNSEPVDDSEAKILLDEYVDEVKKLKVSDERAAAVMRRLMSSAKDAGKPDSFFKIEGAAVLPKMKEAILKLRPHVRELTSRIRSLRFVQAIRSLQNSTESADCEKCQSSVELSSLRLVSTCGHKICKLCLETSMSTEHCLLDGCNAEIDQRCIKPVENYLDTDVRPTGRSFGAKFDSIAKILEQLPEEDQAILFIPGDGLMKDAAECFEHHGISHVTAYEDDKDLINKIEGFKEDKSVEERDRVLVMNINGDHATGLNLTNANHIIFLSPLHAPDQYGYESKMLQAIRRAHRFGQEKIVHIYRFVALKTIDVNILENRERGLDQPVWEEPEDSPSLRQVHGFEPRVEMARVVGVGGKMALAPRSWVEKHRLDVDVGGGFAADVQLSNAYEALAEVDAVDE</sequence>
<dbReference type="PROSITE" id="PS00518">
    <property type="entry name" value="ZF_RING_1"/>
    <property type="match status" value="1"/>
</dbReference>
<gene>
    <name evidence="11" type="ORF">BLS_007059</name>
</gene>
<evidence type="ECO:0000256" key="5">
    <source>
        <dbReference type="ARBA" id="ARBA00022771"/>
    </source>
</evidence>
<dbReference type="EMBL" id="WNWQ01000536">
    <property type="protein sequence ID" value="KAE9966343.1"/>
    <property type="molecule type" value="Genomic_DNA"/>
</dbReference>
<keyword evidence="3" id="KW-0479">Metal-binding</keyword>
<dbReference type="Gene3D" id="3.40.50.10810">
    <property type="entry name" value="Tandem AAA-ATPase domain"/>
    <property type="match status" value="1"/>
</dbReference>
<dbReference type="GO" id="GO:0006281">
    <property type="term" value="P:DNA repair"/>
    <property type="evidence" value="ECO:0007669"/>
    <property type="project" value="TreeGrafter"/>
</dbReference>